<name>A0ACB8SAQ8_9AGAM</name>
<dbReference type="EMBL" id="MU275839">
    <property type="protein sequence ID" value="KAI0053664.1"/>
    <property type="molecule type" value="Genomic_DNA"/>
</dbReference>
<reference evidence="1" key="2">
    <citation type="journal article" date="2022" name="New Phytol.">
        <title>Evolutionary transition to the ectomycorrhizal habit in the genomes of a hyperdiverse lineage of mushroom-forming fungi.</title>
        <authorList>
            <person name="Looney B."/>
            <person name="Miyauchi S."/>
            <person name="Morin E."/>
            <person name="Drula E."/>
            <person name="Courty P.E."/>
            <person name="Kohler A."/>
            <person name="Kuo A."/>
            <person name="LaButti K."/>
            <person name="Pangilinan J."/>
            <person name="Lipzen A."/>
            <person name="Riley R."/>
            <person name="Andreopoulos W."/>
            <person name="He G."/>
            <person name="Johnson J."/>
            <person name="Nolan M."/>
            <person name="Tritt A."/>
            <person name="Barry K.W."/>
            <person name="Grigoriev I.V."/>
            <person name="Nagy L.G."/>
            <person name="Hibbett D."/>
            <person name="Henrissat B."/>
            <person name="Matheny P.B."/>
            <person name="Labbe J."/>
            <person name="Martin F.M."/>
        </authorList>
    </citation>
    <scope>NUCLEOTIDE SEQUENCE</scope>
    <source>
        <strain evidence="1">FP105234-sp</strain>
    </source>
</reference>
<keyword evidence="2" id="KW-1185">Reference proteome</keyword>
<evidence type="ECO:0000313" key="2">
    <source>
        <dbReference type="Proteomes" id="UP000814033"/>
    </source>
</evidence>
<reference evidence="1" key="1">
    <citation type="submission" date="2021-02" db="EMBL/GenBank/DDBJ databases">
        <authorList>
            <consortium name="DOE Joint Genome Institute"/>
            <person name="Ahrendt S."/>
            <person name="Looney B.P."/>
            <person name="Miyauchi S."/>
            <person name="Morin E."/>
            <person name="Drula E."/>
            <person name="Courty P.E."/>
            <person name="Chicoki N."/>
            <person name="Fauchery L."/>
            <person name="Kohler A."/>
            <person name="Kuo A."/>
            <person name="Labutti K."/>
            <person name="Pangilinan J."/>
            <person name="Lipzen A."/>
            <person name="Riley R."/>
            <person name="Andreopoulos W."/>
            <person name="He G."/>
            <person name="Johnson J."/>
            <person name="Barry K.W."/>
            <person name="Grigoriev I.V."/>
            <person name="Nagy L."/>
            <person name="Hibbett D."/>
            <person name="Henrissat B."/>
            <person name="Matheny P.B."/>
            <person name="Labbe J."/>
            <person name="Martin F."/>
        </authorList>
    </citation>
    <scope>NUCLEOTIDE SEQUENCE</scope>
    <source>
        <strain evidence="1">FP105234-sp</strain>
    </source>
</reference>
<comment type="caution">
    <text evidence="1">The sequence shown here is derived from an EMBL/GenBank/DDBJ whole genome shotgun (WGS) entry which is preliminary data.</text>
</comment>
<proteinExistence type="predicted"/>
<protein>
    <submittedName>
        <fullName evidence="1">Uncharacterized protein</fullName>
    </submittedName>
</protein>
<evidence type="ECO:0000313" key="1">
    <source>
        <dbReference type="EMBL" id="KAI0053664.1"/>
    </source>
</evidence>
<gene>
    <name evidence="1" type="ORF">FA95DRAFT_469440</name>
</gene>
<dbReference type="Proteomes" id="UP000814033">
    <property type="component" value="Unassembled WGS sequence"/>
</dbReference>
<sequence>MAFPPSPRRSHRKRFSALTLSSDTTSTLPVYSSWRIDDVPEDQPPDYPESADEGDADTDSDTADTLPPLSPTRSRRHLSSHRRRHSSASPIASTSTDPYLDSLLARSVHALELSNALLQSSMSTQTSLSAVLAADGPTTESGLEARAQDLSARIRTNSGVHRGWMDDLNLIAEQAIGDEGPVSRSLPVPPSPLQMRRSHAHTHSSMDLRTVAAIEDGSEPQLALAQAWPRARLVAPAPRALTQYIESTEDPEFILLPSTLGVRSATSSHFSPEISGPSPRQSPPPTQPTPSEPSTPAYNLLSSFIPRRASTSSNGSRLSLSSRSRSRPKRRASSGSGGPSDRASRTPSTIGRSRTPTPVSSLPSQNMQPGSPRARRKRPSSSPPAPLHLSPHLSPHRPIATTRPLTPPTENLLPSSSGSSPSSSPSDSRPNPVLTLQALRKILDDAPPPASPQISRTASEPPPTVRKPAFQPRTPRPPPTLGTSTATASISRLFSPKHVHLHGASSRATPRHSVLKSGLPTSDGLVPPSPAFSSGGSGASTPKRISFAELPESYAGVSSGRGFEKKRARKGKGKGKGRDSEDDEPRGWWRTWFAAGPTLHAGVGPEEGIGKERERGGGARMVPGRGFGFGAVEEWAV</sequence>
<organism evidence="1 2">
    <name type="scientific">Auriscalpium vulgare</name>
    <dbReference type="NCBI Taxonomy" id="40419"/>
    <lineage>
        <taxon>Eukaryota</taxon>
        <taxon>Fungi</taxon>
        <taxon>Dikarya</taxon>
        <taxon>Basidiomycota</taxon>
        <taxon>Agaricomycotina</taxon>
        <taxon>Agaricomycetes</taxon>
        <taxon>Russulales</taxon>
        <taxon>Auriscalpiaceae</taxon>
        <taxon>Auriscalpium</taxon>
    </lineage>
</organism>
<accession>A0ACB8SAQ8</accession>